<reference evidence="3 4" key="1">
    <citation type="journal article" date="2011" name="Stand. Genomic Sci.">
        <title>Non-contiguous finished genome sequence and contextual data of the filamentous soil bacterium Ktedonobacter racemifer type strain (SOSP1-21).</title>
        <authorList>
            <person name="Chang Y.J."/>
            <person name="Land M."/>
            <person name="Hauser L."/>
            <person name="Chertkov O."/>
            <person name="Del Rio T.G."/>
            <person name="Nolan M."/>
            <person name="Copeland A."/>
            <person name="Tice H."/>
            <person name="Cheng J.F."/>
            <person name="Lucas S."/>
            <person name="Han C."/>
            <person name="Goodwin L."/>
            <person name="Pitluck S."/>
            <person name="Ivanova N."/>
            <person name="Ovchinikova G."/>
            <person name="Pati A."/>
            <person name="Chen A."/>
            <person name="Palaniappan K."/>
            <person name="Mavromatis K."/>
            <person name="Liolios K."/>
            <person name="Brettin T."/>
            <person name="Fiebig A."/>
            <person name="Rohde M."/>
            <person name="Abt B."/>
            <person name="Goker M."/>
            <person name="Detter J.C."/>
            <person name="Woyke T."/>
            <person name="Bristow J."/>
            <person name="Eisen J.A."/>
            <person name="Markowitz V."/>
            <person name="Hugenholtz P."/>
            <person name="Kyrpides N.C."/>
            <person name="Klenk H.P."/>
            <person name="Lapidus A."/>
        </authorList>
    </citation>
    <scope>NUCLEOTIDE SEQUENCE [LARGE SCALE GENOMIC DNA]</scope>
    <source>
        <strain evidence="4">DSM 44963</strain>
    </source>
</reference>
<dbReference type="PANTHER" id="PTHR12697:SF5">
    <property type="entry name" value="DEOXYHYPUSINE HYDROXYLASE"/>
    <property type="match status" value="1"/>
</dbReference>
<organism evidence="3 4">
    <name type="scientific">Ktedonobacter racemifer DSM 44963</name>
    <dbReference type="NCBI Taxonomy" id="485913"/>
    <lineage>
        <taxon>Bacteria</taxon>
        <taxon>Bacillati</taxon>
        <taxon>Chloroflexota</taxon>
        <taxon>Ktedonobacteria</taxon>
        <taxon>Ktedonobacterales</taxon>
        <taxon>Ktedonobacteraceae</taxon>
        <taxon>Ktedonobacter</taxon>
    </lineage>
</organism>
<dbReference type="eggNOG" id="COG1413">
    <property type="taxonomic scope" value="Bacteria"/>
</dbReference>
<feature type="transmembrane region" description="Helical" evidence="2">
    <location>
        <begin position="584"/>
        <end position="606"/>
    </location>
</feature>
<dbReference type="OrthoDB" id="147457at2"/>
<dbReference type="AlphaFoldDB" id="D6TWC2"/>
<dbReference type="PANTHER" id="PTHR12697">
    <property type="entry name" value="PBS LYASE HEAT-LIKE PROTEIN"/>
    <property type="match status" value="1"/>
</dbReference>
<dbReference type="InParanoid" id="D6TWC2"/>
<feature type="transmembrane region" description="Helical" evidence="2">
    <location>
        <begin position="488"/>
        <end position="509"/>
    </location>
</feature>
<dbReference type="Proteomes" id="UP000004508">
    <property type="component" value="Unassembled WGS sequence"/>
</dbReference>
<dbReference type="STRING" id="485913.Krac_5569"/>
<sequence length="863" mass="95879">MQHGMDRKEENVQDVEALIEALKDPYNIVRQQRAAVALGKLKDTRAVEPLIEALKDTDSGVRETAATALGLLGDMRAVAPLVGALRNRNSRVRRQVAAALMQLGWQPANEEQSALLAVAQRDWSRVISLGSVTVEPLIKALQENERVIREPVIEALGKLGDVRAVEPLIKLLKDNESQVREQAAVALGKLGDTRAIEPLVIALRDRNWRVRKQVAEALNQLGWQPMNKTQSVWLAIARQDWDRVVSLGPVAVEPLIEDFREEDDWDVRMQIIVALGKLGDTRAIEPLLVALRDRSSRVRKRVAEALMQLGWQPANAEQSALLAVAQQDWNRAVSFGSAAVEPLLMAFRGYPSSQEIQAVLRELNDPRGIAAIERYLAYSARPVVSRPAIPPRFLQRTSTTPSLPTNYRQLPVPPPIPRFLQRTSTTPSSPASSQQDISIPTFLQKPSPALTPSISDPQGPVPPPISGGTLITPSQQGNSSAFRKWRGFILAFPMLLLLISVVATVFVKMTRAEHLPPTASLWNGLLFVCQILWLTIAVCFTPTCVSFLLRRSGRIVSLLTESVAYIVIFLVFAFWLLGTSALGSWLFYAATLVLLIEISSHSMEWYKQNTLRRIRRAVSYTSLEVDVKALEKMTRDEVVLYISVPVGLALGTVIGLMLRQTTVQILALCLQIVLLLASYIQLYFLIVAFRRMADPLFRTIPKYVPALTEAKQKGKKKAKAPSVSQETVDQQYIDVASDVSGLRMVYKYDALLNTILLVACMLSVIKIWLFPLDMKWLIAGLLFATCVFSEIPYAIGQYLLHTRILEEYTGGEYVEMAKKLQEYAPLFPPRAFIGTLLTTSAAGGILYALLSQMAQDAITTLIN</sequence>
<feature type="transmembrane region" description="Helical" evidence="2">
    <location>
        <begin position="556"/>
        <end position="578"/>
    </location>
</feature>
<dbReference type="InterPro" id="IPR011989">
    <property type="entry name" value="ARM-like"/>
</dbReference>
<feature type="region of interest" description="Disordered" evidence="1">
    <location>
        <begin position="393"/>
        <end position="437"/>
    </location>
</feature>
<dbReference type="GO" id="GO:0016491">
    <property type="term" value="F:oxidoreductase activity"/>
    <property type="evidence" value="ECO:0007669"/>
    <property type="project" value="TreeGrafter"/>
</dbReference>
<name>D6TWC2_KTERA</name>
<dbReference type="Pfam" id="PF13646">
    <property type="entry name" value="HEAT_2"/>
    <property type="match status" value="3"/>
</dbReference>
<feature type="region of interest" description="Disordered" evidence="1">
    <location>
        <begin position="450"/>
        <end position="470"/>
    </location>
</feature>
<dbReference type="Gene3D" id="1.25.10.10">
    <property type="entry name" value="Leucine-rich Repeat Variant"/>
    <property type="match status" value="3"/>
</dbReference>
<feature type="transmembrane region" description="Helical" evidence="2">
    <location>
        <begin position="664"/>
        <end position="689"/>
    </location>
</feature>
<keyword evidence="2" id="KW-0472">Membrane</keyword>
<evidence type="ECO:0000256" key="1">
    <source>
        <dbReference type="SAM" id="MobiDB-lite"/>
    </source>
</evidence>
<keyword evidence="2" id="KW-0812">Transmembrane</keyword>
<dbReference type="GO" id="GO:0016829">
    <property type="term" value="F:lyase activity"/>
    <property type="evidence" value="ECO:0007669"/>
    <property type="project" value="UniProtKB-KW"/>
</dbReference>
<feature type="compositionally biased region" description="Polar residues" evidence="1">
    <location>
        <begin position="395"/>
        <end position="408"/>
    </location>
</feature>
<evidence type="ECO:0000313" key="4">
    <source>
        <dbReference type="Proteomes" id="UP000004508"/>
    </source>
</evidence>
<feature type="transmembrane region" description="Helical" evidence="2">
    <location>
        <begin position="638"/>
        <end position="658"/>
    </location>
</feature>
<keyword evidence="2" id="KW-1133">Transmembrane helix</keyword>
<feature type="transmembrane region" description="Helical" evidence="2">
    <location>
        <begin position="750"/>
        <end position="770"/>
    </location>
</feature>
<gene>
    <name evidence="3" type="ORF">Krac_5569</name>
</gene>
<evidence type="ECO:0000313" key="3">
    <source>
        <dbReference type="EMBL" id="EFH84505.1"/>
    </source>
</evidence>
<dbReference type="InterPro" id="IPR004155">
    <property type="entry name" value="PBS_lyase_HEAT"/>
</dbReference>
<keyword evidence="4" id="KW-1185">Reference proteome</keyword>
<dbReference type="EMBL" id="ADVG01000003">
    <property type="protein sequence ID" value="EFH84505.1"/>
    <property type="molecule type" value="Genomic_DNA"/>
</dbReference>
<comment type="caution">
    <text evidence="3">The sequence shown here is derived from an EMBL/GenBank/DDBJ whole genome shotgun (WGS) entry which is preliminary data.</text>
</comment>
<dbReference type="SUPFAM" id="SSF48371">
    <property type="entry name" value="ARM repeat"/>
    <property type="match status" value="1"/>
</dbReference>
<proteinExistence type="predicted"/>
<accession>D6TWC2</accession>
<dbReference type="InterPro" id="IPR016024">
    <property type="entry name" value="ARM-type_fold"/>
</dbReference>
<evidence type="ECO:0000256" key="2">
    <source>
        <dbReference type="SAM" id="Phobius"/>
    </source>
</evidence>
<keyword evidence="3" id="KW-0456">Lyase</keyword>
<feature type="compositionally biased region" description="Low complexity" evidence="1">
    <location>
        <begin position="423"/>
        <end position="433"/>
    </location>
</feature>
<dbReference type="SMART" id="SM00567">
    <property type="entry name" value="EZ_HEAT"/>
    <property type="match status" value="5"/>
</dbReference>
<protein>
    <submittedName>
        <fullName evidence="3">PBS lyase HEAT domain protein repeat-containing protein</fullName>
    </submittedName>
</protein>
<feature type="transmembrane region" description="Helical" evidence="2">
    <location>
        <begin position="521"/>
        <end position="549"/>
    </location>
</feature>
<dbReference type="RefSeq" id="WP_007916121.1">
    <property type="nucleotide sequence ID" value="NZ_ADVG01000003.1"/>
</dbReference>